<protein>
    <submittedName>
        <fullName evidence="2">Uncharacterized protein</fullName>
    </submittedName>
</protein>
<name>A0A2V0RBU1_9ZZZZ</name>
<feature type="region of interest" description="Disordered" evidence="1">
    <location>
        <begin position="1"/>
        <end position="21"/>
    </location>
</feature>
<evidence type="ECO:0000256" key="1">
    <source>
        <dbReference type="SAM" id="MobiDB-lite"/>
    </source>
</evidence>
<organism evidence="2">
    <name type="scientific">viral metagenome</name>
    <dbReference type="NCBI Taxonomy" id="1070528"/>
    <lineage>
        <taxon>unclassified sequences</taxon>
        <taxon>metagenomes</taxon>
        <taxon>organismal metagenomes</taxon>
    </lineage>
</organism>
<evidence type="ECO:0000313" key="2">
    <source>
        <dbReference type="EMBL" id="GBH22826.1"/>
    </source>
</evidence>
<dbReference type="EMBL" id="BDQE01000120">
    <property type="protein sequence ID" value="GBH22826.1"/>
    <property type="molecule type" value="Genomic_RNA"/>
</dbReference>
<proteinExistence type="predicted"/>
<reference evidence="2" key="1">
    <citation type="submission" date="2017-04" db="EMBL/GenBank/DDBJ databases">
        <title>Unveiling RNA virosphere associated with marine microorganisms.</title>
        <authorList>
            <person name="Urayama S."/>
            <person name="Takaki Y."/>
            <person name="Nishi S."/>
            <person name="Yoshida Y."/>
            <person name="Deguchi S."/>
            <person name="Takai K."/>
            <person name="Nunoura T."/>
        </authorList>
    </citation>
    <scope>NUCLEOTIDE SEQUENCE</scope>
</reference>
<dbReference type="AlphaFoldDB" id="A0A2V0RBU1"/>
<sequence length="546" mass="61949">MMQIGKTRHSPDVNTGSTRRKGEWAEHFNSASLYENYTQFESNINFAREQLLAIGCWQQIERERAKTYPKDLVPETASQELKRHHESFVISYIALLKKSETITETISRVSERMQGSISGIKDVSFPTEEEITTAGDIPVSVIDLKDTTILGTHPRATKKWARRELKEFQASPTPWQLGEVISHKEWNKLMHIMHGNTTPVPGGPLLKSVAKVIPLKEAAPVRLPQDDLPEAEEDNADDGTMESIRKEMIKKLRSGVVRPFRLQPVVNKDTGVTSYKAPNTQECLRQWSVFQEMWSEWWIAAQVITGEYVSPFDLFPSSFTFAKRVVTPDYTNLLWQNFVPMLAVKSDDDDSSLGYNANKGIDLYSQGIHWIFKSELELVIVLLSILLSKPILLTQKEVLAMATQTPSMMKEAKSVISQIKMFLSKILNARTALRDPSYGAVKKAFRDRRMLLDGQMKAVRAQLKKMEKDMFRLSVDEDEELAKLDRNRKRTKVSMEERLLSMGLNGLPVAAEDLQKGGTQNVPELDADECDEEGSDARALRQLMGE</sequence>
<comment type="caution">
    <text evidence="2">The sequence shown here is derived from an EMBL/GenBank/DDBJ whole genome shotgun (WGS) entry which is preliminary data.</text>
</comment>
<accession>A0A2V0RBU1</accession>